<keyword evidence="2" id="KW-1185">Reference proteome</keyword>
<organism evidence="1 2">
    <name type="scientific">Candidatus Syntrophosphaera thermopropionivorans</name>
    <dbReference type="NCBI Taxonomy" id="2593015"/>
    <lineage>
        <taxon>Bacteria</taxon>
        <taxon>Pseudomonadati</taxon>
        <taxon>Candidatus Cloacimonadota</taxon>
        <taxon>Candidatus Cloacimonadia</taxon>
        <taxon>Candidatus Cloacimonadales</taxon>
        <taxon>Candidatus Cloacimonadaceae</taxon>
        <taxon>Candidatus Syntrophosphaera</taxon>
    </lineage>
</organism>
<comment type="caution">
    <text evidence="1">The sequence shown here is derived from an EMBL/GenBank/DDBJ whole genome shotgun (WGS) entry which is preliminary data.</text>
</comment>
<reference evidence="1" key="1">
    <citation type="submission" date="2019-03" db="EMBL/GenBank/DDBJ databases">
        <title>Candidatus Syntrophosphaera thermopropionivorans: a novel player in syntrophic propionate oxidation during anaerobic digestion.</title>
        <authorList>
            <person name="Dyksma S."/>
        </authorList>
    </citation>
    <scope>NUCLEOTIDE SEQUENCE</scope>
    <source>
        <strain evidence="1">W5</strain>
    </source>
</reference>
<sequence length="442" mass="50931">MKILSRYILKEHLSPFFLSLLVVTFVLLIDRAIDLMNTIIEKRLDIGTVLQLFGLSLPYMLSLSIPMAVLVATILTFGKLTVDRETIAMKASGINIYSLLGPLFIAAILFTGLMVYFNHYFLPNTNHKLKNLTVKIAYYRPMTIIKPKEFTTISDYTIYTEENLNDELKNVLVYDRTQANFPRIITAQKGRIVQMDKGNSLQVILQNGEMHNRNEQEKGKYQVTKFETFTVNIRDLAVGMDFGESGYRSDREMTYNQLVADINNKKQELTNQKLEITNLQKRLEELQKQPDDYAKSVETRRLSIMKSMAEDQYKEILENLRSLQVEYHKKFALAFAIIIFVMMGVPIGLMTRSSGIGMAFSVSSVIFLIYYIALTGGEQLADRALMSPFLSMWITNIIFFIIGLWLIHLSIHEKQLINLNLLQWKLSHRKAKPEETPDEIIH</sequence>
<evidence type="ECO:0000313" key="2">
    <source>
        <dbReference type="Proteomes" id="UP000294588"/>
    </source>
</evidence>
<evidence type="ECO:0000313" key="1">
    <source>
        <dbReference type="EMBL" id="TDF74154.1"/>
    </source>
</evidence>
<name>A0AC61QMS9_9BACT</name>
<gene>
    <name evidence="1" type="ORF">E0946_01645</name>
</gene>
<dbReference type="Proteomes" id="UP000294588">
    <property type="component" value="Unassembled WGS sequence"/>
</dbReference>
<proteinExistence type="predicted"/>
<protein>
    <submittedName>
        <fullName evidence="1">YjgP/YjgQ family permease</fullName>
    </submittedName>
</protein>
<dbReference type="EMBL" id="SMOG01000002">
    <property type="protein sequence ID" value="TDF74154.1"/>
    <property type="molecule type" value="Genomic_DNA"/>
</dbReference>
<accession>A0AC61QMS9</accession>